<name>A0ACB7UYU3_DIOAL</name>
<organism evidence="1 2">
    <name type="scientific">Dioscorea alata</name>
    <name type="common">Purple yam</name>
    <dbReference type="NCBI Taxonomy" id="55571"/>
    <lineage>
        <taxon>Eukaryota</taxon>
        <taxon>Viridiplantae</taxon>
        <taxon>Streptophyta</taxon>
        <taxon>Embryophyta</taxon>
        <taxon>Tracheophyta</taxon>
        <taxon>Spermatophyta</taxon>
        <taxon>Magnoliopsida</taxon>
        <taxon>Liliopsida</taxon>
        <taxon>Dioscoreales</taxon>
        <taxon>Dioscoreaceae</taxon>
        <taxon>Dioscorea</taxon>
    </lineage>
</organism>
<evidence type="ECO:0000313" key="1">
    <source>
        <dbReference type="EMBL" id="KAH7666004.1"/>
    </source>
</evidence>
<dbReference type="EMBL" id="CM037023">
    <property type="protein sequence ID" value="KAH7666004.1"/>
    <property type="molecule type" value="Genomic_DNA"/>
</dbReference>
<reference evidence="2" key="1">
    <citation type="journal article" date="2022" name="Nat. Commun.">
        <title>Chromosome evolution and the genetic basis of agronomically important traits in greater yam.</title>
        <authorList>
            <person name="Bredeson J.V."/>
            <person name="Lyons J.B."/>
            <person name="Oniyinde I.O."/>
            <person name="Okereke N.R."/>
            <person name="Kolade O."/>
            <person name="Nnabue I."/>
            <person name="Nwadili C.O."/>
            <person name="Hribova E."/>
            <person name="Parker M."/>
            <person name="Nwogha J."/>
            <person name="Shu S."/>
            <person name="Carlson J."/>
            <person name="Kariba R."/>
            <person name="Muthemba S."/>
            <person name="Knop K."/>
            <person name="Barton G.J."/>
            <person name="Sherwood A.V."/>
            <person name="Lopez-Montes A."/>
            <person name="Asiedu R."/>
            <person name="Jamnadass R."/>
            <person name="Muchugi A."/>
            <person name="Goodstein D."/>
            <person name="Egesi C.N."/>
            <person name="Featherston J."/>
            <person name="Asfaw A."/>
            <person name="Simpson G.G."/>
            <person name="Dolezel J."/>
            <person name="Hendre P.S."/>
            <person name="Van Deynze A."/>
            <person name="Kumar P.L."/>
            <person name="Obidiegwu J.E."/>
            <person name="Bhattacharjee R."/>
            <person name="Rokhsar D.S."/>
        </authorList>
    </citation>
    <scope>NUCLEOTIDE SEQUENCE [LARGE SCALE GENOMIC DNA]</scope>
    <source>
        <strain evidence="2">cv. TDa95/00328</strain>
    </source>
</reference>
<comment type="caution">
    <text evidence="1">The sequence shown here is derived from an EMBL/GenBank/DDBJ whole genome shotgun (WGS) entry which is preliminary data.</text>
</comment>
<evidence type="ECO:0000313" key="2">
    <source>
        <dbReference type="Proteomes" id="UP000827976"/>
    </source>
</evidence>
<accession>A0ACB7UYU3</accession>
<sequence length="77" mass="8767">MLASPPTMSNSEPEWLEVSEEDDSEEEESDGGGDSDETDDEIDDMDLKLRRQLVEHISFLEYSVVGQASIDERRVYL</sequence>
<proteinExistence type="predicted"/>
<keyword evidence="2" id="KW-1185">Reference proteome</keyword>
<dbReference type="Proteomes" id="UP000827976">
    <property type="component" value="Chromosome 13"/>
</dbReference>
<protein>
    <submittedName>
        <fullName evidence="1">Uncharacterized protein</fullName>
    </submittedName>
</protein>
<gene>
    <name evidence="1" type="ORF">IHE45_13G071200</name>
</gene>